<name>A0A439D8D3_9PEZI</name>
<feature type="compositionally biased region" description="Basic and acidic residues" evidence="1">
    <location>
        <begin position="1"/>
        <end position="10"/>
    </location>
</feature>
<dbReference type="Proteomes" id="UP000286045">
    <property type="component" value="Unassembled WGS sequence"/>
</dbReference>
<feature type="region of interest" description="Disordered" evidence="1">
    <location>
        <begin position="1"/>
        <end position="101"/>
    </location>
</feature>
<sequence length="246" mass="27086">MTSNKDKEYKPYTTPYTGTGSVKTEQGWVNSRDLGAAGAASGPGHRRDSGPPVPSFHHAELTTANAPPPPGSEIPDNAAGHSGKRSMSLGSRSSRFGPIINPNNIEVKGIKGPDGIGLDLPKYHEDLSKMSNRDIARKIGLLHLEKGNVHEDMHQAATNRDILSREPHEQFKFRSENSRRLSDVEEAIRAWEEVQATRAENYFNPGLVDMLMISQDYYEKEESKDQQLAPNRARSSSPGPDLGDDE</sequence>
<evidence type="ECO:0000256" key="1">
    <source>
        <dbReference type="SAM" id="MobiDB-lite"/>
    </source>
</evidence>
<dbReference type="AlphaFoldDB" id="A0A439D8D3"/>
<keyword evidence="3" id="KW-1185">Reference proteome</keyword>
<accession>A0A439D8D3</accession>
<gene>
    <name evidence="2" type="ORF">EKO27_g4455</name>
</gene>
<dbReference type="EMBL" id="RYZI01000106">
    <property type="protein sequence ID" value="RWA10646.1"/>
    <property type="molecule type" value="Genomic_DNA"/>
</dbReference>
<feature type="region of interest" description="Disordered" evidence="1">
    <location>
        <begin position="219"/>
        <end position="246"/>
    </location>
</feature>
<evidence type="ECO:0000313" key="2">
    <source>
        <dbReference type="EMBL" id="RWA10646.1"/>
    </source>
</evidence>
<protein>
    <submittedName>
        <fullName evidence="2">Uncharacterized protein</fullName>
    </submittedName>
</protein>
<evidence type="ECO:0000313" key="3">
    <source>
        <dbReference type="Proteomes" id="UP000286045"/>
    </source>
</evidence>
<proteinExistence type="predicted"/>
<comment type="caution">
    <text evidence="2">The sequence shown here is derived from an EMBL/GenBank/DDBJ whole genome shotgun (WGS) entry which is preliminary data.</text>
</comment>
<feature type="compositionally biased region" description="Polar residues" evidence="1">
    <location>
        <begin position="226"/>
        <end position="238"/>
    </location>
</feature>
<feature type="compositionally biased region" description="Low complexity" evidence="1">
    <location>
        <begin position="11"/>
        <end position="20"/>
    </location>
</feature>
<reference evidence="2 3" key="1">
    <citation type="submission" date="2018-12" db="EMBL/GenBank/DDBJ databases">
        <title>Draft genome sequence of Xylaria grammica IHI A82.</title>
        <authorList>
            <person name="Buettner E."/>
            <person name="Kellner H."/>
        </authorList>
    </citation>
    <scope>NUCLEOTIDE SEQUENCE [LARGE SCALE GENOMIC DNA]</scope>
    <source>
        <strain evidence="2 3">IHI A82</strain>
    </source>
</reference>
<organism evidence="2 3">
    <name type="scientific">Xylaria grammica</name>
    <dbReference type="NCBI Taxonomy" id="363999"/>
    <lineage>
        <taxon>Eukaryota</taxon>
        <taxon>Fungi</taxon>
        <taxon>Dikarya</taxon>
        <taxon>Ascomycota</taxon>
        <taxon>Pezizomycotina</taxon>
        <taxon>Sordariomycetes</taxon>
        <taxon>Xylariomycetidae</taxon>
        <taxon>Xylariales</taxon>
        <taxon>Xylariaceae</taxon>
        <taxon>Xylaria</taxon>
    </lineage>
</organism>